<comment type="similarity">
    <text evidence="1">Belongs to the site-specific recombinase resolvase family.</text>
</comment>
<dbReference type="InterPro" id="IPR009057">
    <property type="entry name" value="Homeodomain-like_sf"/>
</dbReference>
<feature type="active site" description="O-(5'-phospho-DNA)-serine intermediate" evidence="5 6">
    <location>
        <position position="12"/>
    </location>
</feature>
<evidence type="ECO:0000313" key="8">
    <source>
        <dbReference type="EMBL" id="QFT28805.1"/>
    </source>
</evidence>
<dbReference type="SUPFAM" id="SSF53041">
    <property type="entry name" value="Resolvase-like"/>
    <property type="match status" value="1"/>
</dbReference>
<feature type="domain" description="Resolvase/invertase-type recombinase catalytic" evidence="7">
    <location>
        <begin position="4"/>
        <end position="139"/>
    </location>
</feature>
<protein>
    <submittedName>
        <fullName evidence="8">DNA-invertase hin</fullName>
    </submittedName>
</protein>
<dbReference type="InterPro" id="IPR036162">
    <property type="entry name" value="Resolvase-like_N_sf"/>
</dbReference>
<dbReference type="InterPro" id="IPR050639">
    <property type="entry name" value="SSR_resolvase"/>
</dbReference>
<geneLocation type="plasmid" evidence="9">
    <name>pthaf100_b</name>
</geneLocation>
<dbReference type="GO" id="GO:0003677">
    <property type="term" value="F:DNA binding"/>
    <property type="evidence" value="ECO:0007669"/>
    <property type="project" value="UniProtKB-KW"/>
</dbReference>
<dbReference type="AlphaFoldDB" id="A0A5P9CRB6"/>
<dbReference type="PANTHER" id="PTHR30461">
    <property type="entry name" value="DNA-INVERTASE FROM LAMBDOID PROPHAGE"/>
    <property type="match status" value="1"/>
</dbReference>
<name>A0A5P9CRB6_9VIBR</name>
<dbReference type="SUPFAM" id="SSF46689">
    <property type="entry name" value="Homeodomain-like"/>
    <property type="match status" value="1"/>
</dbReference>
<evidence type="ECO:0000256" key="2">
    <source>
        <dbReference type="ARBA" id="ARBA00022908"/>
    </source>
</evidence>
<evidence type="ECO:0000259" key="7">
    <source>
        <dbReference type="PROSITE" id="PS51736"/>
    </source>
</evidence>
<dbReference type="PANTHER" id="PTHR30461:SF26">
    <property type="entry name" value="RESOLVASE HOMOLOG YNEB"/>
    <property type="match status" value="1"/>
</dbReference>
<evidence type="ECO:0000313" key="9">
    <source>
        <dbReference type="Proteomes" id="UP000326936"/>
    </source>
</evidence>
<dbReference type="KEGG" id="vaq:FIV01_20600"/>
<dbReference type="SMART" id="SM00857">
    <property type="entry name" value="Resolvase"/>
    <property type="match status" value="1"/>
</dbReference>
<dbReference type="InterPro" id="IPR006119">
    <property type="entry name" value="Resolv_N"/>
</dbReference>
<dbReference type="Pfam" id="PF00239">
    <property type="entry name" value="Resolvase"/>
    <property type="match status" value="1"/>
</dbReference>
<evidence type="ECO:0000256" key="6">
    <source>
        <dbReference type="PROSITE-ProRule" id="PRU10137"/>
    </source>
</evidence>
<proteinExistence type="inferred from homology"/>
<evidence type="ECO:0000256" key="3">
    <source>
        <dbReference type="ARBA" id="ARBA00023125"/>
    </source>
</evidence>
<gene>
    <name evidence="8" type="primary">hin</name>
    <name evidence="8" type="ORF">FIV01_20600</name>
</gene>
<dbReference type="PROSITE" id="PS51736">
    <property type="entry name" value="RECOMBINASES_3"/>
    <property type="match status" value="1"/>
</dbReference>
<reference evidence="8 9" key="1">
    <citation type="submission" date="2019-10" db="EMBL/GenBank/DDBJ databases">
        <title>Complete genome sequence of Vibrio sp. strain THAF100, isolated from non-filtered water from the water column of tank 6 of a marine aquarium containing stony-coral fragments. Water maintained at 26 degree C.</title>
        <authorList>
            <person name="Ruckert C."/>
            <person name="Franco A."/>
            <person name="Kalinowski J."/>
            <person name="Glaeser S."/>
        </authorList>
    </citation>
    <scope>NUCLEOTIDE SEQUENCE [LARGE SCALE GENOMIC DNA]</scope>
    <source>
        <strain evidence="8 9">THAF100</strain>
        <plasmid evidence="9">pthaf100_b</plasmid>
    </source>
</reference>
<dbReference type="Gene3D" id="3.40.50.1390">
    <property type="entry name" value="Resolvase, N-terminal catalytic domain"/>
    <property type="match status" value="1"/>
</dbReference>
<dbReference type="CDD" id="cd03768">
    <property type="entry name" value="SR_ResInv"/>
    <property type="match status" value="1"/>
</dbReference>
<keyword evidence="9" id="KW-1185">Reference proteome</keyword>
<keyword evidence="8" id="KW-0614">Plasmid</keyword>
<keyword evidence="4" id="KW-0233">DNA recombination</keyword>
<keyword evidence="3" id="KW-0238">DNA-binding</keyword>
<evidence type="ECO:0000256" key="4">
    <source>
        <dbReference type="ARBA" id="ARBA00023172"/>
    </source>
</evidence>
<dbReference type="RefSeq" id="WP_152432812.1">
    <property type="nucleotide sequence ID" value="NZ_CBCSDK010000028.1"/>
</dbReference>
<dbReference type="OrthoDB" id="9786476at2"/>
<dbReference type="Proteomes" id="UP000326936">
    <property type="component" value="Plasmid pTHAF100_b"/>
</dbReference>
<dbReference type="GO" id="GO:0015074">
    <property type="term" value="P:DNA integration"/>
    <property type="evidence" value="ECO:0007669"/>
    <property type="project" value="UniProtKB-KW"/>
</dbReference>
<dbReference type="PROSITE" id="PS00397">
    <property type="entry name" value="RECOMBINASES_1"/>
    <property type="match status" value="1"/>
</dbReference>
<organism evidence="8 9">
    <name type="scientific">Vibrio aquimaris</name>
    <dbReference type="NCBI Taxonomy" id="2587862"/>
    <lineage>
        <taxon>Bacteria</taxon>
        <taxon>Pseudomonadati</taxon>
        <taxon>Pseudomonadota</taxon>
        <taxon>Gammaproteobacteria</taxon>
        <taxon>Vibrionales</taxon>
        <taxon>Vibrionaceae</taxon>
        <taxon>Vibrio</taxon>
    </lineage>
</organism>
<dbReference type="InterPro" id="IPR006118">
    <property type="entry name" value="Recombinase_CS"/>
</dbReference>
<evidence type="ECO:0000256" key="5">
    <source>
        <dbReference type="PIRSR" id="PIRSR606118-50"/>
    </source>
</evidence>
<dbReference type="GO" id="GO:0000150">
    <property type="term" value="F:DNA strand exchange activity"/>
    <property type="evidence" value="ECO:0007669"/>
    <property type="project" value="InterPro"/>
</dbReference>
<dbReference type="Gene3D" id="1.10.10.60">
    <property type="entry name" value="Homeodomain-like"/>
    <property type="match status" value="1"/>
</dbReference>
<accession>A0A5P9CRB6</accession>
<keyword evidence="2" id="KW-0229">DNA integration</keyword>
<sequence length="193" mass="21289">MKGQNVGYIRVSTVLQSTERQLADIELDVVFEEKTTAKTIDRPELERCKAHCRAGDILHIHSLDRVCRSGVDDAVKLVNEMLGKGVTVAFHKDGLTFSGDKMSATQEGVLSILAAVAKMERDLIEERRLEGIAIAKTQGRKAGRKGVSDKVKAKLSEMMREGKKAGEISETLNLGRSTVYRLMKEISSETETP</sequence>
<dbReference type="EMBL" id="CP045352">
    <property type="protein sequence ID" value="QFT28805.1"/>
    <property type="molecule type" value="Genomic_DNA"/>
</dbReference>
<evidence type="ECO:0000256" key="1">
    <source>
        <dbReference type="ARBA" id="ARBA00009913"/>
    </source>
</evidence>